<accession>A0A0W0FSF1</accession>
<dbReference type="EMBL" id="LATX01001695">
    <property type="protein sequence ID" value="KTB39249.1"/>
    <property type="molecule type" value="Genomic_DNA"/>
</dbReference>
<evidence type="ECO:0000313" key="2">
    <source>
        <dbReference type="Proteomes" id="UP000054988"/>
    </source>
</evidence>
<protein>
    <submittedName>
        <fullName evidence="1">Uncharacterized protein</fullName>
    </submittedName>
</protein>
<sequence>MNTAAQYISMILMAFEYTDFSMTLVWVANTIPQPPA</sequence>
<organism evidence="1 2">
    <name type="scientific">Moniliophthora roreri</name>
    <name type="common">Frosty pod rot fungus</name>
    <name type="synonym">Monilia roreri</name>
    <dbReference type="NCBI Taxonomy" id="221103"/>
    <lineage>
        <taxon>Eukaryota</taxon>
        <taxon>Fungi</taxon>
        <taxon>Dikarya</taxon>
        <taxon>Basidiomycota</taxon>
        <taxon>Agaricomycotina</taxon>
        <taxon>Agaricomycetes</taxon>
        <taxon>Agaricomycetidae</taxon>
        <taxon>Agaricales</taxon>
        <taxon>Marasmiineae</taxon>
        <taxon>Marasmiaceae</taxon>
        <taxon>Moniliophthora</taxon>
    </lineage>
</organism>
<evidence type="ECO:0000313" key="1">
    <source>
        <dbReference type="EMBL" id="KTB39249.1"/>
    </source>
</evidence>
<name>A0A0W0FSF1_MONRR</name>
<comment type="caution">
    <text evidence="1">The sequence shown here is derived from an EMBL/GenBank/DDBJ whole genome shotgun (WGS) entry which is preliminary data.</text>
</comment>
<dbReference type="Proteomes" id="UP000054988">
    <property type="component" value="Unassembled WGS sequence"/>
</dbReference>
<proteinExistence type="predicted"/>
<gene>
    <name evidence="1" type="ORF">WG66_8174</name>
</gene>
<dbReference type="AlphaFoldDB" id="A0A0W0FSF1"/>
<reference evidence="1 2" key="1">
    <citation type="submission" date="2015-12" db="EMBL/GenBank/DDBJ databases">
        <title>Draft genome sequence of Moniliophthora roreri, the causal agent of frosty pod rot of cacao.</title>
        <authorList>
            <person name="Aime M.C."/>
            <person name="Diaz-Valderrama J.R."/>
            <person name="Kijpornyongpan T."/>
            <person name="Phillips-Mora W."/>
        </authorList>
    </citation>
    <scope>NUCLEOTIDE SEQUENCE [LARGE SCALE GENOMIC DNA]</scope>
    <source>
        <strain evidence="1 2">MCA 2952</strain>
    </source>
</reference>